<reference evidence="1 2" key="1">
    <citation type="submission" date="2011-08" db="EMBL/GenBank/DDBJ databases">
        <authorList>
            <person name="Weinstock G."/>
            <person name="Sodergren E."/>
            <person name="Clifton S."/>
            <person name="Fulton L."/>
            <person name="Fulton B."/>
            <person name="Courtney L."/>
            <person name="Fronick C."/>
            <person name="Harrison M."/>
            <person name="Strong C."/>
            <person name="Farmer C."/>
            <person name="Delahaunty K."/>
            <person name="Markovic C."/>
            <person name="Hall O."/>
            <person name="Minx P."/>
            <person name="Tomlinson C."/>
            <person name="Mitreva M."/>
            <person name="Hou S."/>
            <person name="Chen J."/>
            <person name="Wollam A."/>
            <person name="Pepin K.H."/>
            <person name="Johnson M."/>
            <person name="Bhonagiri V."/>
            <person name="Zhang X."/>
            <person name="Suruliraj S."/>
            <person name="Warren W."/>
            <person name="Chinwalla A."/>
            <person name="Mardis E.R."/>
            <person name="Wilson R.K."/>
        </authorList>
    </citation>
    <scope>NUCLEOTIDE SEQUENCE [LARGE SCALE GENOMIC DNA]</scope>
    <source>
        <strain evidence="1 2">DP7</strain>
    </source>
</reference>
<name>G9XIW5_DESHA</name>
<organism evidence="1 2">
    <name type="scientific">Desulfitobacterium hafniense DP7</name>
    <dbReference type="NCBI Taxonomy" id="537010"/>
    <lineage>
        <taxon>Bacteria</taxon>
        <taxon>Bacillati</taxon>
        <taxon>Bacillota</taxon>
        <taxon>Clostridia</taxon>
        <taxon>Eubacteriales</taxon>
        <taxon>Desulfitobacteriaceae</taxon>
        <taxon>Desulfitobacterium</taxon>
    </lineage>
</organism>
<dbReference type="Proteomes" id="UP000004416">
    <property type="component" value="Unassembled WGS sequence"/>
</dbReference>
<proteinExistence type="predicted"/>
<gene>
    <name evidence="1" type="ORF">HMPREF0322_00891</name>
</gene>
<evidence type="ECO:0000313" key="2">
    <source>
        <dbReference type="Proteomes" id="UP000004416"/>
    </source>
</evidence>
<comment type="caution">
    <text evidence="1">The sequence shown here is derived from an EMBL/GenBank/DDBJ whole genome shotgun (WGS) entry which is preliminary data.</text>
</comment>
<evidence type="ECO:0000313" key="1">
    <source>
        <dbReference type="EMBL" id="EHL08393.1"/>
    </source>
</evidence>
<dbReference type="PANTHER" id="PTHR40705">
    <property type="entry name" value="TRNA(ILE2) 2-AGMATINYLCYTIDINE SYNTHETASE TIAS"/>
    <property type="match status" value="1"/>
</dbReference>
<dbReference type="AlphaFoldDB" id="G9XIW5"/>
<accession>G9XIW5</accession>
<dbReference type="EMBL" id="AFZX01000021">
    <property type="protein sequence ID" value="EHL08393.1"/>
    <property type="molecule type" value="Genomic_DNA"/>
</dbReference>
<protein>
    <submittedName>
        <fullName evidence="1">Uncharacterized protein</fullName>
    </submittedName>
</protein>
<dbReference type="PATRIC" id="fig|537010.4.peg.826"/>
<dbReference type="HOGENOM" id="CLU_098525_0_0_9"/>
<dbReference type="PANTHER" id="PTHR40705:SF2">
    <property type="entry name" value="DUF1743 DOMAIN-CONTAINING PROTEIN"/>
    <property type="match status" value="1"/>
</dbReference>
<sequence length="251" mass="27695">MGKGDSSVLTYIGIDDTDNLEVGATGETANHLIKLIESKQWGRCQAVTRHQLYLHPDIPYTSHNSSMCFAADMETGCIESLMQGISGFLKQESAPGSDPGFCLAIEEQIRERDSLIDFGYEAKKRVVTKAEAYVLAKKANIHLSEHGGTGLGVIGALAGVGLRMTNNDGRFQGKLKIKEPGTRIKVGEMLSKGLMDSVQSLDGYVLDQDEEVRLGEKLKTVLLGGKRVFLVYQREGIREWETCLNNHLERY</sequence>
<dbReference type="Gene3D" id="3.30.70.2200">
    <property type="match status" value="1"/>
</dbReference>